<dbReference type="EMBL" id="SDIF01000071">
    <property type="protein sequence ID" value="RXS64405.1"/>
    <property type="molecule type" value="Genomic_DNA"/>
</dbReference>
<keyword evidence="5 7" id="KW-0472">Membrane</keyword>
<feature type="transmembrane region" description="Helical" evidence="7">
    <location>
        <begin position="161"/>
        <end position="182"/>
    </location>
</feature>
<comment type="subcellular location">
    <subcellularLocation>
        <location evidence="1">Cell membrane</location>
        <topology evidence="1">Multi-pass membrane protein</topology>
    </subcellularLocation>
</comment>
<proteinExistence type="predicted"/>
<evidence type="ECO:0000256" key="7">
    <source>
        <dbReference type="SAM" id="Phobius"/>
    </source>
</evidence>
<name>A0A4Q1QQW7_9ACTN</name>
<dbReference type="PANTHER" id="PTHR43124">
    <property type="entry name" value="PURINE EFFLUX PUMP PBUE"/>
    <property type="match status" value="1"/>
</dbReference>
<dbReference type="RefSeq" id="WP_129249527.1">
    <property type="nucleotide sequence ID" value="NZ_JABZEL010000019.1"/>
</dbReference>
<protein>
    <submittedName>
        <fullName evidence="9">MFS transporter</fullName>
    </submittedName>
</protein>
<evidence type="ECO:0000256" key="3">
    <source>
        <dbReference type="ARBA" id="ARBA00022692"/>
    </source>
</evidence>
<dbReference type="Pfam" id="PF07690">
    <property type="entry name" value="MFS_1"/>
    <property type="match status" value="1"/>
</dbReference>
<feature type="transmembrane region" description="Helical" evidence="7">
    <location>
        <begin position="126"/>
        <end position="149"/>
    </location>
</feature>
<dbReference type="GeneID" id="95780662"/>
<feature type="transmembrane region" description="Helical" evidence="7">
    <location>
        <begin position="384"/>
        <end position="404"/>
    </location>
</feature>
<feature type="transmembrane region" description="Helical" evidence="7">
    <location>
        <begin position="188"/>
        <end position="206"/>
    </location>
</feature>
<evidence type="ECO:0000256" key="4">
    <source>
        <dbReference type="ARBA" id="ARBA00022989"/>
    </source>
</evidence>
<dbReference type="PANTHER" id="PTHR43124:SF3">
    <property type="entry name" value="CHLORAMPHENICOL EFFLUX PUMP RV0191"/>
    <property type="match status" value="1"/>
</dbReference>
<dbReference type="GO" id="GO:0022857">
    <property type="term" value="F:transmembrane transporter activity"/>
    <property type="evidence" value="ECO:0007669"/>
    <property type="project" value="InterPro"/>
</dbReference>
<gene>
    <name evidence="9" type="ORF">EST54_22385</name>
</gene>
<dbReference type="InterPro" id="IPR011701">
    <property type="entry name" value="MFS"/>
</dbReference>
<feature type="transmembrane region" description="Helical" evidence="7">
    <location>
        <begin position="68"/>
        <end position="91"/>
    </location>
</feature>
<feature type="region of interest" description="Disordered" evidence="6">
    <location>
        <begin position="1"/>
        <end position="22"/>
    </location>
</feature>
<evidence type="ECO:0000256" key="6">
    <source>
        <dbReference type="SAM" id="MobiDB-lite"/>
    </source>
</evidence>
<accession>A0A4Q1QQW7</accession>
<dbReference type="Proteomes" id="UP000289482">
    <property type="component" value="Unassembled WGS sequence"/>
</dbReference>
<reference evidence="9 10" key="1">
    <citation type="submission" date="2019-01" db="EMBL/GenBank/DDBJ databases">
        <title>Draft genome sequences of the type strain Streptomyces sioyaensis DSM 40032 and its novel strain, TM32, a thermotolerant antibiotics-producing actinobacterium.</title>
        <authorList>
            <person name="Nakaew N."/>
            <person name="Lumyong S."/>
            <person name="Sloan W.T."/>
            <person name="Sungthong R."/>
        </authorList>
    </citation>
    <scope>NUCLEOTIDE SEQUENCE [LARGE SCALE GENOMIC DNA]</scope>
    <source>
        <strain evidence="9 10">DSM 40032</strain>
    </source>
</reference>
<evidence type="ECO:0000256" key="1">
    <source>
        <dbReference type="ARBA" id="ARBA00004651"/>
    </source>
</evidence>
<evidence type="ECO:0000313" key="10">
    <source>
        <dbReference type="Proteomes" id="UP000289482"/>
    </source>
</evidence>
<keyword evidence="4 7" id="KW-1133">Transmembrane helix</keyword>
<feature type="transmembrane region" description="Helical" evidence="7">
    <location>
        <begin position="298"/>
        <end position="315"/>
    </location>
</feature>
<dbReference type="SUPFAM" id="SSF103473">
    <property type="entry name" value="MFS general substrate transporter"/>
    <property type="match status" value="1"/>
</dbReference>
<feature type="transmembrane region" description="Helical" evidence="7">
    <location>
        <begin position="265"/>
        <end position="286"/>
    </location>
</feature>
<feature type="transmembrane region" description="Helical" evidence="7">
    <location>
        <begin position="362"/>
        <end position="378"/>
    </location>
</feature>
<dbReference type="InterPro" id="IPR050189">
    <property type="entry name" value="MFS_Efflux_Transporters"/>
</dbReference>
<feature type="transmembrane region" description="Helical" evidence="7">
    <location>
        <begin position="103"/>
        <end position="120"/>
    </location>
</feature>
<feature type="transmembrane region" description="Helical" evidence="7">
    <location>
        <begin position="321"/>
        <end position="342"/>
    </location>
</feature>
<comment type="caution">
    <text evidence="9">The sequence shown here is derived from an EMBL/GenBank/DDBJ whole genome shotgun (WGS) entry which is preliminary data.</text>
</comment>
<keyword evidence="10" id="KW-1185">Reference proteome</keyword>
<dbReference type="GO" id="GO:0005886">
    <property type="term" value="C:plasma membrane"/>
    <property type="evidence" value="ECO:0007669"/>
    <property type="project" value="UniProtKB-SubCell"/>
</dbReference>
<evidence type="ECO:0000259" key="8">
    <source>
        <dbReference type="PROSITE" id="PS50850"/>
    </source>
</evidence>
<organism evidence="9 10">
    <name type="scientific">Streptomyces sioyaensis</name>
    <dbReference type="NCBI Taxonomy" id="67364"/>
    <lineage>
        <taxon>Bacteria</taxon>
        <taxon>Bacillati</taxon>
        <taxon>Actinomycetota</taxon>
        <taxon>Actinomycetes</taxon>
        <taxon>Kitasatosporales</taxon>
        <taxon>Streptomycetaceae</taxon>
        <taxon>Streptomyces</taxon>
    </lineage>
</organism>
<dbReference type="InterPro" id="IPR036259">
    <property type="entry name" value="MFS_trans_sf"/>
</dbReference>
<evidence type="ECO:0000313" key="9">
    <source>
        <dbReference type="EMBL" id="RXS64405.1"/>
    </source>
</evidence>
<dbReference type="PROSITE" id="PS50850">
    <property type="entry name" value="MFS"/>
    <property type="match status" value="1"/>
</dbReference>
<dbReference type="InterPro" id="IPR020846">
    <property type="entry name" value="MFS_dom"/>
</dbReference>
<evidence type="ECO:0000256" key="2">
    <source>
        <dbReference type="ARBA" id="ARBA00022475"/>
    </source>
</evidence>
<keyword evidence="3 7" id="KW-0812">Transmembrane</keyword>
<evidence type="ECO:0000256" key="5">
    <source>
        <dbReference type="ARBA" id="ARBA00023136"/>
    </source>
</evidence>
<feature type="transmembrane region" description="Helical" evidence="7">
    <location>
        <begin position="39"/>
        <end position="62"/>
    </location>
</feature>
<feature type="transmembrane region" description="Helical" evidence="7">
    <location>
        <begin position="232"/>
        <end position="253"/>
    </location>
</feature>
<feature type="domain" description="Major facilitator superfamily (MFS) profile" evidence="8">
    <location>
        <begin position="37"/>
        <end position="410"/>
    </location>
</feature>
<dbReference type="AlphaFoldDB" id="A0A4Q1QQW7"/>
<keyword evidence="2" id="KW-1003">Cell membrane</keyword>
<sequence>MTVPRRRGPTAPRGTVEADSSDFSARCDGPVFRRDRLTALGYTSLAAYAYCLYALAPFLTLLRRDLDFSYLVMSLHSTTFAAGSVLSGLFFTQALRRLGRHRLFWLSAIGTAAGVVLLAVGHTVVFTLAATALLGLTGPMLQTSSLALLSVHHSAHRDRALVEANATASLAAVLAPAVIGSLGGTGSGWRAGLVLPVVALVLLYALGRGRPLPDQEGPAAGTVRPGRLPGRFWLRSAALGAAAGIEFGTVFYGAPLLVSRLDLSISHAATLMTLFAVGILIGRTAGSRLVNDQGKAPRLLTGSLLLTAAGLGIFWSSHALVLSSAALLIAGAGVANLFPLSFSHAIAAAPDRSDLAAARNQLVVNSAIMAAPLALGALSDRVGVSSAFAVQAVLIVAALLLVTVDRPASSGGAGRNPLLADRG</sequence>
<dbReference type="Gene3D" id="1.20.1250.20">
    <property type="entry name" value="MFS general substrate transporter like domains"/>
    <property type="match status" value="2"/>
</dbReference>